<evidence type="ECO:0000256" key="2">
    <source>
        <dbReference type="ARBA" id="ARBA00023125"/>
    </source>
</evidence>
<keyword evidence="1" id="KW-0805">Transcription regulation</keyword>
<dbReference type="InterPro" id="IPR050679">
    <property type="entry name" value="Bact_HTH_transcr_reg"/>
</dbReference>
<evidence type="ECO:0000313" key="6">
    <source>
        <dbReference type="Proteomes" id="UP000327294"/>
    </source>
</evidence>
<dbReference type="PRINTS" id="PR00035">
    <property type="entry name" value="HTHGNTR"/>
</dbReference>
<accession>A0A5P8K5M7</accession>
<dbReference type="KEGG" id="sphv:F9278_21860"/>
<dbReference type="PROSITE" id="PS50949">
    <property type="entry name" value="HTH_GNTR"/>
    <property type="match status" value="1"/>
</dbReference>
<keyword evidence="6" id="KW-1185">Reference proteome</keyword>
<protein>
    <submittedName>
        <fullName evidence="5">GntR family transcriptional regulator</fullName>
    </submittedName>
</protein>
<dbReference type="EMBL" id="CP045096">
    <property type="protein sequence ID" value="QFQ98391.1"/>
    <property type="molecule type" value="Genomic_DNA"/>
</dbReference>
<dbReference type="GO" id="GO:0003700">
    <property type="term" value="F:DNA-binding transcription factor activity"/>
    <property type="evidence" value="ECO:0007669"/>
    <property type="project" value="InterPro"/>
</dbReference>
<keyword evidence="3" id="KW-0804">Transcription</keyword>
<dbReference type="PANTHER" id="PTHR44846:SF1">
    <property type="entry name" value="MANNOSYL-D-GLYCERATE TRANSPORT_METABOLISM SYSTEM REPRESSOR MNGR-RELATED"/>
    <property type="match status" value="1"/>
</dbReference>
<dbReference type="GO" id="GO:0045892">
    <property type="term" value="P:negative regulation of DNA-templated transcription"/>
    <property type="evidence" value="ECO:0007669"/>
    <property type="project" value="TreeGrafter"/>
</dbReference>
<evidence type="ECO:0000313" key="5">
    <source>
        <dbReference type="EMBL" id="QFQ98391.1"/>
    </source>
</evidence>
<organism evidence="5 6">
    <name type="scientific">Streptomyces phaeolivaceus</name>
    <dbReference type="NCBI Taxonomy" id="2653200"/>
    <lineage>
        <taxon>Bacteria</taxon>
        <taxon>Bacillati</taxon>
        <taxon>Actinomycetota</taxon>
        <taxon>Actinomycetes</taxon>
        <taxon>Kitasatosporales</taxon>
        <taxon>Streptomycetaceae</taxon>
        <taxon>Streptomyces</taxon>
    </lineage>
</organism>
<dbReference type="SMART" id="SM00345">
    <property type="entry name" value="HTH_GNTR"/>
    <property type="match status" value="1"/>
</dbReference>
<dbReference type="GO" id="GO:0003677">
    <property type="term" value="F:DNA binding"/>
    <property type="evidence" value="ECO:0007669"/>
    <property type="project" value="UniProtKB-KW"/>
</dbReference>
<feature type="domain" description="HTH gntR-type" evidence="4">
    <location>
        <begin position="10"/>
        <end position="78"/>
    </location>
</feature>
<dbReference type="SUPFAM" id="SSF46785">
    <property type="entry name" value="Winged helix' DNA-binding domain"/>
    <property type="match status" value="1"/>
</dbReference>
<dbReference type="PANTHER" id="PTHR44846">
    <property type="entry name" value="MANNOSYL-D-GLYCERATE TRANSPORT/METABOLISM SYSTEM REPRESSOR MNGR-RELATED"/>
    <property type="match status" value="1"/>
</dbReference>
<name>A0A5P8K5M7_9ACTN</name>
<sequence length="285" mass="31868">MGDTRTGEGGSKFELALEALRTGMEDGTYPVGASLPAQRKLADRLGVSRDTVQKVLTRLREEGWVESRQGSGTRVLGVRRTRHPAAGRVTLRSFFDDAFARPEVLLDIHTLTSESLSTHIWLQAERIREGAIAPERIALRMLLPQESTPLPYPTVRGRRNDTRPQERLRGITRVNEASLREALEDLQRGGFVPQVDVETRYAPLTPTFKVYLLNRTEALHGFYTVVERMISVGDEEIEARDVLGLGATLTHHVKDAEPPSQGPDFVDAAQAWFDSVWNLLTDESD</sequence>
<dbReference type="RefSeq" id="WP_152169856.1">
    <property type="nucleotide sequence ID" value="NZ_CP045096.1"/>
</dbReference>
<dbReference type="InterPro" id="IPR036390">
    <property type="entry name" value="WH_DNA-bd_sf"/>
</dbReference>
<evidence type="ECO:0000256" key="1">
    <source>
        <dbReference type="ARBA" id="ARBA00023015"/>
    </source>
</evidence>
<keyword evidence="2" id="KW-0238">DNA-binding</keyword>
<evidence type="ECO:0000256" key="3">
    <source>
        <dbReference type="ARBA" id="ARBA00023163"/>
    </source>
</evidence>
<evidence type="ECO:0000259" key="4">
    <source>
        <dbReference type="PROSITE" id="PS50949"/>
    </source>
</evidence>
<dbReference type="Proteomes" id="UP000327294">
    <property type="component" value="Chromosome"/>
</dbReference>
<reference evidence="5 6" key="1">
    <citation type="submission" date="2019-10" db="EMBL/GenBank/DDBJ databases">
        <title>Streptomyces sp. strain GY16 isolated from leaves of Broussonetia papyrifera.</title>
        <authorList>
            <person name="Mo P."/>
        </authorList>
    </citation>
    <scope>NUCLEOTIDE SEQUENCE [LARGE SCALE GENOMIC DNA]</scope>
    <source>
        <strain evidence="5 6">GY16</strain>
    </source>
</reference>
<dbReference type="Pfam" id="PF00392">
    <property type="entry name" value="GntR"/>
    <property type="match status" value="1"/>
</dbReference>
<proteinExistence type="predicted"/>
<dbReference type="CDD" id="cd07377">
    <property type="entry name" value="WHTH_GntR"/>
    <property type="match status" value="1"/>
</dbReference>
<dbReference type="InterPro" id="IPR000524">
    <property type="entry name" value="Tscrpt_reg_HTH_GntR"/>
</dbReference>
<dbReference type="AlphaFoldDB" id="A0A5P8K5M7"/>
<gene>
    <name evidence="5" type="ORF">F9278_21860</name>
</gene>
<dbReference type="InterPro" id="IPR036388">
    <property type="entry name" value="WH-like_DNA-bd_sf"/>
</dbReference>
<dbReference type="Gene3D" id="1.10.10.10">
    <property type="entry name" value="Winged helix-like DNA-binding domain superfamily/Winged helix DNA-binding domain"/>
    <property type="match status" value="1"/>
</dbReference>